<organism evidence="3 4">
    <name type="scientific">Kitasatospora acidiphila</name>
    <dbReference type="NCBI Taxonomy" id="2567942"/>
    <lineage>
        <taxon>Bacteria</taxon>
        <taxon>Bacillati</taxon>
        <taxon>Actinomycetota</taxon>
        <taxon>Actinomycetes</taxon>
        <taxon>Kitasatosporales</taxon>
        <taxon>Streptomycetaceae</taxon>
        <taxon>Kitasatospora</taxon>
    </lineage>
</organism>
<evidence type="ECO:0000313" key="3">
    <source>
        <dbReference type="EMBL" id="TQF01714.1"/>
    </source>
</evidence>
<dbReference type="EMBL" id="VIGB01000003">
    <property type="protein sequence ID" value="TQF01714.1"/>
    <property type="molecule type" value="Genomic_DNA"/>
</dbReference>
<dbReference type="NCBIfam" id="NF008527">
    <property type="entry name" value="PRK11463.1-1"/>
    <property type="match status" value="1"/>
</dbReference>
<name>A0A540W036_9ACTN</name>
<evidence type="ECO:0000256" key="2">
    <source>
        <dbReference type="SAM" id="Phobius"/>
    </source>
</evidence>
<sequence length="204" mass="22235">MEWIRTVTQHVDPTRAPGRPSGRRSRLRRVLPLLLVVWLVLEIWLMIQVADVIGGLLVVLLLIAGAVVGSRLIKRAGLRALRNASTAFEQGRLPEPGSAETGTSLTVLAGLLLILPGFLSDAVALTLLFPPTRALWRMVGRRAARSLVRTGPAGDPLADALRMQQQFRIHRPDGKVVQGEVVDPAEPGPDRRSDDQGPRPPLSR</sequence>
<keyword evidence="2" id="KW-1133">Transmembrane helix</keyword>
<feature type="transmembrane region" description="Helical" evidence="2">
    <location>
        <begin position="105"/>
        <end position="129"/>
    </location>
</feature>
<dbReference type="PANTHER" id="PTHR35335:SF1">
    <property type="entry name" value="UPF0716 PROTEIN FXSA"/>
    <property type="match status" value="1"/>
</dbReference>
<dbReference type="GO" id="GO:0016020">
    <property type="term" value="C:membrane"/>
    <property type="evidence" value="ECO:0007669"/>
    <property type="project" value="InterPro"/>
</dbReference>
<gene>
    <name evidence="3" type="ORF">E6W39_04940</name>
</gene>
<dbReference type="InterPro" id="IPR007313">
    <property type="entry name" value="FxsA"/>
</dbReference>
<feature type="compositionally biased region" description="Basic and acidic residues" evidence="1">
    <location>
        <begin position="188"/>
        <end position="197"/>
    </location>
</feature>
<evidence type="ECO:0000256" key="1">
    <source>
        <dbReference type="SAM" id="MobiDB-lite"/>
    </source>
</evidence>
<proteinExistence type="predicted"/>
<dbReference type="NCBIfam" id="NF008528">
    <property type="entry name" value="PRK11463.1-2"/>
    <property type="match status" value="1"/>
</dbReference>
<feature type="region of interest" description="Disordered" evidence="1">
    <location>
        <begin position="172"/>
        <end position="204"/>
    </location>
</feature>
<dbReference type="OrthoDB" id="5192742at2"/>
<protein>
    <submittedName>
        <fullName evidence="3">FxsA family protein</fullName>
    </submittedName>
</protein>
<accession>A0A540W036</accession>
<feature type="transmembrane region" description="Helical" evidence="2">
    <location>
        <begin position="53"/>
        <end position="73"/>
    </location>
</feature>
<keyword evidence="4" id="KW-1185">Reference proteome</keyword>
<dbReference type="Pfam" id="PF04186">
    <property type="entry name" value="FxsA"/>
    <property type="match status" value="1"/>
</dbReference>
<feature type="transmembrane region" description="Helical" evidence="2">
    <location>
        <begin position="30"/>
        <end position="47"/>
    </location>
</feature>
<evidence type="ECO:0000313" key="4">
    <source>
        <dbReference type="Proteomes" id="UP000319103"/>
    </source>
</evidence>
<keyword evidence="2" id="KW-0812">Transmembrane</keyword>
<dbReference type="AlphaFoldDB" id="A0A540W036"/>
<reference evidence="3 4" key="1">
    <citation type="submission" date="2019-06" db="EMBL/GenBank/DDBJ databases">
        <title>Description of Kitasatospora acidophila sp. nov. isolated from pine grove soil, and reclassification of Streptomyces novaecaesareae to Kitasatospora novaeceasareae comb. nov.</title>
        <authorList>
            <person name="Kim M.J."/>
        </authorList>
    </citation>
    <scope>NUCLEOTIDE SEQUENCE [LARGE SCALE GENOMIC DNA]</scope>
    <source>
        <strain evidence="3 4">MMS16-CNU292</strain>
    </source>
</reference>
<dbReference type="PANTHER" id="PTHR35335">
    <property type="entry name" value="UPF0716 PROTEIN FXSA"/>
    <property type="match status" value="1"/>
</dbReference>
<dbReference type="Proteomes" id="UP000319103">
    <property type="component" value="Unassembled WGS sequence"/>
</dbReference>
<comment type="caution">
    <text evidence="3">The sequence shown here is derived from an EMBL/GenBank/DDBJ whole genome shotgun (WGS) entry which is preliminary data.</text>
</comment>
<keyword evidence="2" id="KW-0472">Membrane</keyword>